<dbReference type="AlphaFoldDB" id="A0A3N1ZW19"/>
<dbReference type="Proteomes" id="UP000275749">
    <property type="component" value="Unassembled WGS sequence"/>
</dbReference>
<dbReference type="EMBL" id="RKHG01000001">
    <property type="protein sequence ID" value="ROR55051.1"/>
    <property type="molecule type" value="Genomic_DNA"/>
</dbReference>
<sequence length="228" mass="25273">MKVGVYVDGYNLYYGARSLCGRGTPGWKWLDIRAVTELLLPRGTRWAEATIDRIVYCTARVDSRTNADAFKDQDIYLKALVTAQSVDWIEYGTYVARAKTGLLATRDPKTHRPHIATSGWPVMLQDAEGNPVREGRFLVQYLHLEEKGSDVNVAAHLLRDVLTNRVDAAMVVSNDSDLALPLRMARESVPLCLVNPQSGRLAGALKGTPTEGVGGHVWVQLQEEQLRA</sequence>
<reference evidence="1 2" key="1">
    <citation type="submission" date="2018-11" db="EMBL/GenBank/DDBJ databases">
        <title>Sequencing the genomes of 1000 actinobacteria strains.</title>
        <authorList>
            <person name="Klenk H.-P."/>
        </authorList>
    </citation>
    <scope>NUCLEOTIDE SEQUENCE [LARGE SCALE GENOMIC DNA]</scope>
    <source>
        <strain evidence="1 2">DSM 10546</strain>
    </source>
</reference>
<accession>A0A3N1ZW19</accession>
<dbReference type="CDD" id="cd18722">
    <property type="entry name" value="PIN_NicB-like"/>
    <property type="match status" value="1"/>
</dbReference>
<evidence type="ECO:0000313" key="1">
    <source>
        <dbReference type="EMBL" id="ROR55051.1"/>
    </source>
</evidence>
<gene>
    <name evidence="1" type="ORF">EDD41_2302</name>
</gene>
<protein>
    <submittedName>
        <fullName evidence="1">NYN domain-containing protein</fullName>
    </submittedName>
</protein>
<proteinExistence type="predicted"/>
<dbReference type="Gene3D" id="3.40.50.1010">
    <property type="entry name" value="5'-nuclease"/>
    <property type="match status" value="1"/>
</dbReference>
<evidence type="ECO:0000313" key="2">
    <source>
        <dbReference type="Proteomes" id="UP000275749"/>
    </source>
</evidence>
<dbReference type="RefSeq" id="WP_123575965.1">
    <property type="nucleotide sequence ID" value="NZ_RKHG01000001.1"/>
</dbReference>
<organism evidence="1 2">
    <name type="scientific">Luteococcus japonicus</name>
    <dbReference type="NCBI Taxonomy" id="33984"/>
    <lineage>
        <taxon>Bacteria</taxon>
        <taxon>Bacillati</taxon>
        <taxon>Actinomycetota</taxon>
        <taxon>Actinomycetes</taxon>
        <taxon>Propionibacteriales</taxon>
        <taxon>Propionibacteriaceae</taxon>
        <taxon>Luteococcus</taxon>
    </lineage>
</organism>
<comment type="caution">
    <text evidence="1">The sequence shown here is derived from an EMBL/GenBank/DDBJ whole genome shotgun (WGS) entry which is preliminary data.</text>
</comment>
<name>A0A3N1ZW19_9ACTN</name>